<keyword evidence="3" id="KW-1185">Reference proteome</keyword>
<evidence type="ECO:0000313" key="2">
    <source>
        <dbReference type="EMBL" id="TQQ81327.1"/>
    </source>
</evidence>
<proteinExistence type="predicted"/>
<dbReference type="RefSeq" id="WP_142979887.1">
    <property type="nucleotide sequence ID" value="NZ_RKLU01000003.1"/>
</dbReference>
<keyword evidence="1" id="KW-0472">Membrane</keyword>
<organism evidence="2 3">
    <name type="scientific">Halonotius terrestris</name>
    <dbReference type="NCBI Taxonomy" id="2487750"/>
    <lineage>
        <taxon>Archaea</taxon>
        <taxon>Methanobacteriati</taxon>
        <taxon>Methanobacteriota</taxon>
        <taxon>Stenosarchaea group</taxon>
        <taxon>Halobacteria</taxon>
        <taxon>Halobacteriales</taxon>
        <taxon>Haloferacaceae</taxon>
        <taxon>Halonotius</taxon>
    </lineage>
</organism>
<dbReference type="Proteomes" id="UP000705823">
    <property type="component" value="Unassembled WGS sequence"/>
</dbReference>
<protein>
    <submittedName>
        <fullName evidence="2">Uncharacterized protein</fullName>
    </submittedName>
</protein>
<accession>A0A8J8PC52</accession>
<name>A0A8J8PC52_9EURY</name>
<dbReference type="InterPro" id="IPR058349">
    <property type="entry name" value="DUF8036"/>
</dbReference>
<feature type="transmembrane region" description="Helical" evidence="1">
    <location>
        <begin position="73"/>
        <end position="93"/>
    </location>
</feature>
<gene>
    <name evidence="2" type="ORF">EGH24_09405</name>
</gene>
<dbReference type="AlphaFoldDB" id="A0A8J8PC52"/>
<feature type="transmembrane region" description="Helical" evidence="1">
    <location>
        <begin position="12"/>
        <end position="30"/>
    </location>
</feature>
<comment type="caution">
    <text evidence="2">The sequence shown here is derived from an EMBL/GenBank/DDBJ whole genome shotgun (WGS) entry which is preliminary data.</text>
</comment>
<feature type="transmembrane region" description="Helical" evidence="1">
    <location>
        <begin position="42"/>
        <end position="61"/>
    </location>
</feature>
<evidence type="ECO:0000313" key="3">
    <source>
        <dbReference type="Proteomes" id="UP000705823"/>
    </source>
</evidence>
<dbReference type="Pfam" id="PF26119">
    <property type="entry name" value="DUF8036"/>
    <property type="match status" value="1"/>
</dbReference>
<keyword evidence="1" id="KW-1133">Transmembrane helix</keyword>
<reference evidence="2" key="1">
    <citation type="submission" date="2019-02" db="EMBL/GenBank/DDBJ databases">
        <title>Halonotius sp. a new haloarchaeum isolated from saline soil.</title>
        <authorList>
            <person name="Duran-Viseras A."/>
            <person name="Sanchez-Porro C."/>
            <person name="Ventosa A."/>
        </authorList>
    </citation>
    <scope>NUCLEOTIDE SEQUENCE</scope>
    <source>
        <strain evidence="2">F15B</strain>
    </source>
</reference>
<dbReference type="OrthoDB" id="205211at2157"/>
<sequence length="94" mass="10498">MSLTLDTARVAAGLNVLLLLVLVSVWARTLREIRTKQTLGSLLFALFLLGENLLAFYYYNFSTIPLSAPAVRAMMYLQILETAGIAVLVYVTWE</sequence>
<dbReference type="EMBL" id="RKLU01000003">
    <property type="protein sequence ID" value="TQQ81327.1"/>
    <property type="molecule type" value="Genomic_DNA"/>
</dbReference>
<evidence type="ECO:0000256" key="1">
    <source>
        <dbReference type="SAM" id="Phobius"/>
    </source>
</evidence>
<keyword evidence="1" id="KW-0812">Transmembrane</keyword>